<dbReference type="RefSeq" id="WP_268076818.1">
    <property type="nucleotide sequence ID" value="NZ_CP109967.1"/>
</dbReference>
<evidence type="ECO:0000256" key="1">
    <source>
        <dbReference type="SAM" id="SignalP"/>
    </source>
</evidence>
<dbReference type="InterPro" id="IPR029010">
    <property type="entry name" value="ThuA-like"/>
</dbReference>
<dbReference type="Proteomes" id="UP001163726">
    <property type="component" value="Plasmid pCadTS8_2"/>
</dbReference>
<dbReference type="InterPro" id="IPR029062">
    <property type="entry name" value="Class_I_gatase-like"/>
</dbReference>
<dbReference type="PANTHER" id="PTHR40469:SF2">
    <property type="entry name" value="GALACTOSE-BINDING DOMAIN-LIKE SUPERFAMILY PROTEIN"/>
    <property type="match status" value="1"/>
</dbReference>
<evidence type="ECO:0000313" key="4">
    <source>
        <dbReference type="Proteomes" id="UP001163726"/>
    </source>
</evidence>
<dbReference type="PROSITE" id="PS51257">
    <property type="entry name" value="PROKAR_LIPOPROTEIN"/>
    <property type="match status" value="1"/>
</dbReference>
<gene>
    <name evidence="3" type="ORF">OLW01_17625</name>
</gene>
<dbReference type="SUPFAM" id="SSF52317">
    <property type="entry name" value="Class I glutamine amidotransferase-like"/>
    <property type="match status" value="1"/>
</dbReference>
<keyword evidence="1" id="KW-0732">Signal</keyword>
<geneLocation type="plasmid" evidence="3 4">
    <name>pCadTS8_2</name>
</geneLocation>
<evidence type="ECO:0000313" key="3">
    <source>
        <dbReference type="EMBL" id="WAJ72101.1"/>
    </source>
</evidence>
<name>A0ABY7AV16_9ALTE</name>
<evidence type="ECO:0000259" key="2">
    <source>
        <dbReference type="Pfam" id="PF06283"/>
    </source>
</evidence>
<dbReference type="PANTHER" id="PTHR40469">
    <property type="entry name" value="SECRETED GLYCOSYL HYDROLASE"/>
    <property type="match status" value="1"/>
</dbReference>
<dbReference type="Gene3D" id="3.40.50.880">
    <property type="match status" value="1"/>
</dbReference>
<dbReference type="Pfam" id="PF06283">
    <property type="entry name" value="ThuA"/>
    <property type="match status" value="1"/>
</dbReference>
<protein>
    <submittedName>
        <fullName evidence="3">ThuA domain-containing protein</fullName>
    </submittedName>
</protein>
<dbReference type="EMBL" id="CP109967">
    <property type="protein sequence ID" value="WAJ72101.1"/>
    <property type="molecule type" value="Genomic_DNA"/>
</dbReference>
<reference evidence="3" key="1">
    <citation type="submission" date="2022-10" db="EMBL/GenBank/DDBJ databases">
        <title>Catenovulum adriacola sp. nov. isolated in the Harbour of Susak.</title>
        <authorList>
            <person name="Schoch T."/>
            <person name="Reich S.J."/>
            <person name="Stoeferle S."/>
            <person name="Flaiz M."/>
            <person name="Kazda M."/>
            <person name="Riedel C.U."/>
            <person name="Duerre P."/>
        </authorList>
    </citation>
    <scope>NUCLEOTIDE SEQUENCE</scope>
    <source>
        <strain evidence="3">TS8</strain>
        <plasmid evidence="3">pCadTS8_2</plasmid>
    </source>
</reference>
<organism evidence="3 4">
    <name type="scientific">Catenovulum adriaticum</name>
    <dbReference type="NCBI Taxonomy" id="2984846"/>
    <lineage>
        <taxon>Bacteria</taxon>
        <taxon>Pseudomonadati</taxon>
        <taxon>Pseudomonadota</taxon>
        <taxon>Gammaproteobacteria</taxon>
        <taxon>Alteromonadales</taxon>
        <taxon>Alteromonadaceae</taxon>
        <taxon>Catenovulum</taxon>
    </lineage>
</organism>
<accession>A0ABY7AV16</accession>
<feature type="chain" id="PRO_5046840816" evidence="1">
    <location>
        <begin position="23"/>
        <end position="331"/>
    </location>
</feature>
<feature type="domain" description="ThuA-like" evidence="2">
    <location>
        <begin position="110"/>
        <end position="305"/>
    </location>
</feature>
<keyword evidence="3" id="KW-0614">Plasmid</keyword>
<feature type="signal peptide" evidence="1">
    <location>
        <begin position="1"/>
        <end position="22"/>
    </location>
</feature>
<keyword evidence="4" id="KW-1185">Reference proteome</keyword>
<sequence length="331" mass="36669">MKPYINTAVAMLSGLLLLSACSQNTNTPTPDNKHNKINALIIDGQNNHGNWPKSSVMMQTNLEQTGLFNVDIKRTQFTWKGENLIKKFPIDGPKTTALEQPKTDPNFIPNFKDYDVVISNFGWKAADLPKQTETALADFIENGGGLVVVHAADNSWPKWKAFNKMIGLGGWGGRNEKDGPWVYYDKNDKLIRNTQPGHGGGHGPQREFSIKVREPNHPITQGLPPVFMHAKDELYEKLRGPAENMTILATAFSNENPQANGRHEPVVMVINYGKGRIFHTTLGHGDPAHESVSLITLIQRGTEWAATGKVSQAVPADFPTAEQSQRRPFSL</sequence>
<proteinExistence type="predicted"/>